<name>A0A0E9XHZ7_ANGAN</name>
<sequence length="114" mass="13115">MILDPYLCKLGPRVPTWAQQHPPIHMHTQAGTQPIRCFKGGLVHRVGTTSLLRTQDQRFASNLCDLNSDPLQSKRLCVLYPRDALWLPHVIVAVWVHLSHQCHSPRTLFFQLCR</sequence>
<proteinExistence type="predicted"/>
<evidence type="ECO:0000313" key="1">
    <source>
        <dbReference type="EMBL" id="JAI02275.1"/>
    </source>
</evidence>
<reference evidence="1" key="2">
    <citation type="journal article" date="2015" name="Fish Shellfish Immunol.">
        <title>Early steps in the European eel (Anguilla anguilla)-Vibrio vulnificus interaction in the gills: Role of the RtxA13 toxin.</title>
        <authorList>
            <person name="Callol A."/>
            <person name="Pajuelo D."/>
            <person name="Ebbesson L."/>
            <person name="Teles M."/>
            <person name="MacKenzie S."/>
            <person name="Amaro C."/>
        </authorList>
    </citation>
    <scope>NUCLEOTIDE SEQUENCE</scope>
</reference>
<organism evidence="1">
    <name type="scientific">Anguilla anguilla</name>
    <name type="common">European freshwater eel</name>
    <name type="synonym">Muraena anguilla</name>
    <dbReference type="NCBI Taxonomy" id="7936"/>
    <lineage>
        <taxon>Eukaryota</taxon>
        <taxon>Metazoa</taxon>
        <taxon>Chordata</taxon>
        <taxon>Craniata</taxon>
        <taxon>Vertebrata</taxon>
        <taxon>Euteleostomi</taxon>
        <taxon>Actinopterygii</taxon>
        <taxon>Neopterygii</taxon>
        <taxon>Teleostei</taxon>
        <taxon>Anguilliformes</taxon>
        <taxon>Anguillidae</taxon>
        <taxon>Anguilla</taxon>
    </lineage>
</organism>
<dbReference type="EMBL" id="GBXM01006303">
    <property type="protein sequence ID" value="JAI02275.1"/>
    <property type="molecule type" value="Transcribed_RNA"/>
</dbReference>
<accession>A0A0E9XHZ7</accession>
<dbReference type="AlphaFoldDB" id="A0A0E9XHZ7"/>
<protein>
    <submittedName>
        <fullName evidence="1">Uncharacterized protein</fullName>
    </submittedName>
</protein>
<reference evidence="1" key="1">
    <citation type="submission" date="2014-11" db="EMBL/GenBank/DDBJ databases">
        <authorList>
            <person name="Amaro Gonzalez C."/>
        </authorList>
    </citation>
    <scope>NUCLEOTIDE SEQUENCE</scope>
</reference>